<sequence length="31" mass="3562">MLSQRTFAAIFCVQGFPFLFILCTSIMFCLI</sequence>
<reference evidence="2" key="1">
    <citation type="submission" date="2018-02" db="EMBL/GenBank/DDBJ databases">
        <title>Rhizophora mucronata_Transcriptome.</title>
        <authorList>
            <person name="Meera S.P."/>
            <person name="Sreeshan A."/>
            <person name="Augustine A."/>
        </authorList>
    </citation>
    <scope>NUCLEOTIDE SEQUENCE</scope>
    <source>
        <tissue evidence="2">Leaf</tissue>
    </source>
</reference>
<evidence type="ECO:0000256" key="1">
    <source>
        <dbReference type="SAM" id="Phobius"/>
    </source>
</evidence>
<keyword evidence="1" id="KW-0472">Membrane</keyword>
<organism evidence="2">
    <name type="scientific">Rhizophora mucronata</name>
    <name type="common">Asiatic mangrove</name>
    <dbReference type="NCBI Taxonomy" id="61149"/>
    <lineage>
        <taxon>Eukaryota</taxon>
        <taxon>Viridiplantae</taxon>
        <taxon>Streptophyta</taxon>
        <taxon>Embryophyta</taxon>
        <taxon>Tracheophyta</taxon>
        <taxon>Spermatophyta</taxon>
        <taxon>Magnoliopsida</taxon>
        <taxon>eudicotyledons</taxon>
        <taxon>Gunneridae</taxon>
        <taxon>Pentapetalae</taxon>
        <taxon>rosids</taxon>
        <taxon>fabids</taxon>
        <taxon>Malpighiales</taxon>
        <taxon>Rhizophoraceae</taxon>
        <taxon>Rhizophora</taxon>
    </lineage>
</organism>
<evidence type="ECO:0000313" key="2">
    <source>
        <dbReference type="EMBL" id="MBX51109.1"/>
    </source>
</evidence>
<proteinExistence type="predicted"/>
<protein>
    <submittedName>
        <fullName evidence="2">Uncharacterized protein</fullName>
    </submittedName>
</protein>
<dbReference type="AlphaFoldDB" id="A0A2P2P8S3"/>
<accession>A0A2P2P8S3</accession>
<feature type="transmembrane region" description="Helical" evidence="1">
    <location>
        <begin position="6"/>
        <end position="30"/>
    </location>
</feature>
<keyword evidence="1" id="KW-0812">Transmembrane</keyword>
<keyword evidence="1" id="KW-1133">Transmembrane helix</keyword>
<dbReference type="EMBL" id="GGEC01070625">
    <property type="protein sequence ID" value="MBX51109.1"/>
    <property type="molecule type" value="Transcribed_RNA"/>
</dbReference>
<name>A0A2P2P8S3_RHIMU</name>